<dbReference type="InterPro" id="IPR015421">
    <property type="entry name" value="PyrdxlP-dep_Trfase_major"/>
</dbReference>
<evidence type="ECO:0000256" key="8">
    <source>
        <dbReference type="ARBA" id="ARBA00047481"/>
    </source>
</evidence>
<dbReference type="GO" id="GO:0030170">
    <property type="term" value="F:pyridoxal phosphate binding"/>
    <property type="evidence" value="ECO:0007669"/>
    <property type="project" value="InterPro"/>
</dbReference>
<dbReference type="Pfam" id="PF00155">
    <property type="entry name" value="Aminotran_1_2"/>
    <property type="match status" value="1"/>
</dbReference>
<dbReference type="Gene3D" id="3.90.1150.10">
    <property type="entry name" value="Aspartate Aminotransferase, domain 1"/>
    <property type="match status" value="1"/>
</dbReference>
<comment type="similarity">
    <text evidence="2">Belongs to the class-II pyridoxal-phosphate-dependent aminotransferase family. Histidinol-phosphate aminotransferase subfamily.</text>
</comment>
<keyword evidence="6" id="KW-0663">Pyridoxal phosphate</keyword>
<dbReference type="PANTHER" id="PTHR43643">
    <property type="entry name" value="HISTIDINOL-PHOSPHATE AMINOTRANSFERASE 2"/>
    <property type="match status" value="1"/>
</dbReference>
<evidence type="ECO:0000256" key="4">
    <source>
        <dbReference type="ARBA" id="ARBA00022605"/>
    </source>
</evidence>
<comment type="similarity">
    <text evidence="9">Belongs to the class-I pyridoxal-phosphate-dependent aminotransferase family.</text>
</comment>
<dbReference type="AlphaFoldDB" id="A0AAW5KAN2"/>
<proteinExistence type="inferred from homology"/>
<dbReference type="PANTHER" id="PTHR43643:SF6">
    <property type="entry name" value="HISTIDINOL-PHOSPHATE AMINOTRANSFERASE"/>
    <property type="match status" value="1"/>
</dbReference>
<evidence type="ECO:0000259" key="10">
    <source>
        <dbReference type="Pfam" id="PF00155"/>
    </source>
</evidence>
<evidence type="ECO:0000313" key="11">
    <source>
        <dbReference type="EMBL" id="MCQ4815347.1"/>
    </source>
</evidence>
<evidence type="ECO:0000256" key="3">
    <source>
        <dbReference type="ARBA" id="ARBA00022576"/>
    </source>
</evidence>
<dbReference type="Gene3D" id="3.40.640.10">
    <property type="entry name" value="Type I PLP-dependent aspartate aminotransferase-like (Major domain)"/>
    <property type="match status" value="1"/>
</dbReference>
<name>A0AAW5KAN2_9BACT</name>
<dbReference type="GO" id="GO:0004400">
    <property type="term" value="F:histidinol-phosphate transaminase activity"/>
    <property type="evidence" value="ECO:0007669"/>
    <property type="project" value="UniProtKB-EC"/>
</dbReference>
<dbReference type="EMBL" id="JANFYT010000033">
    <property type="protein sequence ID" value="MCQ4815347.1"/>
    <property type="molecule type" value="Genomic_DNA"/>
</dbReference>
<comment type="cofactor">
    <cofactor evidence="9">
        <name>pyridoxal 5'-phosphate</name>
        <dbReference type="ChEBI" id="CHEBI:597326"/>
    </cofactor>
</comment>
<evidence type="ECO:0000256" key="6">
    <source>
        <dbReference type="ARBA" id="ARBA00022898"/>
    </source>
</evidence>
<dbReference type="GO" id="GO:0000105">
    <property type="term" value="P:L-histidine biosynthetic process"/>
    <property type="evidence" value="ECO:0007669"/>
    <property type="project" value="UniProtKB-KW"/>
</dbReference>
<keyword evidence="12" id="KW-1185">Reference proteome</keyword>
<evidence type="ECO:0000256" key="2">
    <source>
        <dbReference type="ARBA" id="ARBA00007970"/>
    </source>
</evidence>
<comment type="pathway">
    <text evidence="1">Amino-acid biosynthesis; L-histidine biosynthesis; L-histidine from 5-phospho-alpha-D-ribose 1-diphosphate: step 7/9.</text>
</comment>
<dbReference type="Proteomes" id="UP001205919">
    <property type="component" value="Unassembled WGS sequence"/>
</dbReference>
<dbReference type="CDD" id="cd00609">
    <property type="entry name" value="AAT_like"/>
    <property type="match status" value="1"/>
</dbReference>
<dbReference type="PROSITE" id="PS00105">
    <property type="entry name" value="AA_TRANSFER_CLASS_1"/>
    <property type="match status" value="1"/>
</dbReference>
<dbReference type="InterPro" id="IPR015424">
    <property type="entry name" value="PyrdxlP-dep_Trfase"/>
</dbReference>
<gene>
    <name evidence="11" type="ORF">NE630_12985</name>
</gene>
<sequence length="336" mass="37904">MEFRPHGANPEKLYQQFGIPMPERVFDFSTNTNAVAQRGGFSPDLRAALEDYPDDDCAALRAFLSKTTGAAPEDILVTSGSNESIYLIASYEKDRKNLILQPTYGEYLRALENFGAAPCNIFDLRAAKLPQGGSVWLCNPCNPTGSFIPDAELDEIAASHPRTLFIVDEAYRDFIWTEEEPLPYRPRPNVIRLRSLTKTYNLCGARIGYILADASVTERLKKRQPSWSVSGLAQQAALFFLADDALLRRTRDYYAEEMPRLISAVNGAGFATLPTCVNYFLARTDNDEKLIRFLLERALVVRHTRNFPGLEGKFVRVAARTREEDDLLTDALRDYR</sequence>
<dbReference type="SUPFAM" id="SSF53383">
    <property type="entry name" value="PLP-dependent transferases"/>
    <property type="match status" value="1"/>
</dbReference>
<keyword evidence="5 9" id="KW-0808">Transferase</keyword>
<dbReference type="RefSeq" id="WP_008709868.1">
    <property type="nucleotide sequence ID" value="NZ_CABKQM010000004.1"/>
</dbReference>
<dbReference type="InterPro" id="IPR004839">
    <property type="entry name" value="Aminotransferase_I/II_large"/>
</dbReference>
<evidence type="ECO:0000256" key="1">
    <source>
        <dbReference type="ARBA" id="ARBA00005011"/>
    </source>
</evidence>
<evidence type="ECO:0000256" key="5">
    <source>
        <dbReference type="ARBA" id="ARBA00022679"/>
    </source>
</evidence>
<comment type="catalytic activity">
    <reaction evidence="8">
        <text>L-histidinol phosphate + 2-oxoglutarate = 3-(imidazol-4-yl)-2-oxopropyl phosphate + L-glutamate</text>
        <dbReference type="Rhea" id="RHEA:23744"/>
        <dbReference type="ChEBI" id="CHEBI:16810"/>
        <dbReference type="ChEBI" id="CHEBI:29985"/>
        <dbReference type="ChEBI" id="CHEBI:57766"/>
        <dbReference type="ChEBI" id="CHEBI:57980"/>
        <dbReference type="EC" id="2.6.1.9"/>
    </reaction>
</comment>
<evidence type="ECO:0000256" key="7">
    <source>
        <dbReference type="ARBA" id="ARBA00023102"/>
    </source>
</evidence>
<dbReference type="InterPro" id="IPR004838">
    <property type="entry name" value="NHTrfase_class1_PyrdxlP-BS"/>
</dbReference>
<reference evidence="11 12" key="1">
    <citation type="submission" date="2022-06" db="EMBL/GenBank/DDBJ databases">
        <title>Isolation of gut microbiota from human fecal samples.</title>
        <authorList>
            <person name="Pamer E.G."/>
            <person name="Barat B."/>
            <person name="Waligurski E."/>
            <person name="Medina S."/>
            <person name="Paddock L."/>
            <person name="Mostad J."/>
        </authorList>
    </citation>
    <scope>NUCLEOTIDE SEQUENCE [LARGE SCALE GENOMIC DNA]</scope>
    <source>
        <strain evidence="11 12">DFI.9.90</strain>
    </source>
</reference>
<organism evidence="11 12">
    <name type="scientific">Cloacibacillus evryensis</name>
    <dbReference type="NCBI Taxonomy" id="508460"/>
    <lineage>
        <taxon>Bacteria</taxon>
        <taxon>Thermotogati</taxon>
        <taxon>Synergistota</taxon>
        <taxon>Synergistia</taxon>
        <taxon>Synergistales</taxon>
        <taxon>Synergistaceae</taxon>
        <taxon>Cloacibacillus</taxon>
    </lineage>
</organism>
<comment type="caution">
    <text evidence="11">The sequence shown here is derived from an EMBL/GenBank/DDBJ whole genome shotgun (WGS) entry which is preliminary data.</text>
</comment>
<dbReference type="InterPro" id="IPR050106">
    <property type="entry name" value="HistidinolP_aminotransfase"/>
</dbReference>
<evidence type="ECO:0000313" key="12">
    <source>
        <dbReference type="Proteomes" id="UP001205919"/>
    </source>
</evidence>
<feature type="domain" description="Aminotransferase class I/classII large" evidence="10">
    <location>
        <begin position="60"/>
        <end position="331"/>
    </location>
</feature>
<dbReference type="EC" id="2.6.1.-" evidence="9"/>
<keyword evidence="4" id="KW-0028">Amino-acid biosynthesis</keyword>
<accession>A0AAW5KAN2</accession>
<dbReference type="InterPro" id="IPR015422">
    <property type="entry name" value="PyrdxlP-dep_Trfase_small"/>
</dbReference>
<keyword evidence="3 9" id="KW-0032">Aminotransferase</keyword>
<protein>
    <recommendedName>
        <fullName evidence="9">Aminotransferase</fullName>
        <ecNumber evidence="9">2.6.1.-</ecNumber>
    </recommendedName>
</protein>
<keyword evidence="7" id="KW-0368">Histidine biosynthesis</keyword>
<evidence type="ECO:0000256" key="9">
    <source>
        <dbReference type="RuleBase" id="RU000481"/>
    </source>
</evidence>